<dbReference type="InterPro" id="IPR044751">
    <property type="entry name" value="Ion_transp-like_CBS"/>
</dbReference>
<evidence type="ECO:0000313" key="13">
    <source>
        <dbReference type="EMBL" id="MFD2730781.1"/>
    </source>
</evidence>
<comment type="caution">
    <text evidence="13">The sequence shown here is derived from an EMBL/GenBank/DDBJ whole genome shotgun (WGS) entry which is preliminary data.</text>
</comment>
<name>A0ABW5TND1_9SPHI</name>
<dbReference type="Gene3D" id="3.30.465.10">
    <property type="match status" value="1"/>
</dbReference>
<dbReference type="PROSITE" id="PS51371">
    <property type="entry name" value="CBS"/>
    <property type="match status" value="1"/>
</dbReference>
<dbReference type="InterPro" id="IPR002550">
    <property type="entry name" value="CNNM"/>
</dbReference>
<organism evidence="13 14">
    <name type="scientific">Pedobacter alpinus</name>
    <dbReference type="NCBI Taxonomy" id="1590643"/>
    <lineage>
        <taxon>Bacteria</taxon>
        <taxon>Pseudomonadati</taxon>
        <taxon>Bacteroidota</taxon>
        <taxon>Sphingobacteriia</taxon>
        <taxon>Sphingobacteriales</taxon>
        <taxon>Sphingobacteriaceae</taxon>
        <taxon>Pedobacter</taxon>
    </lineage>
</organism>
<dbReference type="Pfam" id="PF03471">
    <property type="entry name" value="CorC_HlyC"/>
    <property type="match status" value="1"/>
</dbReference>
<feature type="transmembrane region" description="Helical" evidence="10">
    <location>
        <begin position="131"/>
        <end position="154"/>
    </location>
</feature>
<dbReference type="Pfam" id="PF00571">
    <property type="entry name" value="CBS"/>
    <property type="match status" value="1"/>
</dbReference>
<dbReference type="InterPro" id="IPR005170">
    <property type="entry name" value="Transptr-assoc_dom"/>
</dbReference>
<evidence type="ECO:0000313" key="14">
    <source>
        <dbReference type="Proteomes" id="UP001597546"/>
    </source>
</evidence>
<dbReference type="RefSeq" id="WP_379044564.1">
    <property type="nucleotide sequence ID" value="NZ_JBHSKW010000042.1"/>
</dbReference>
<evidence type="ECO:0000259" key="11">
    <source>
        <dbReference type="PROSITE" id="PS51371"/>
    </source>
</evidence>
<feature type="transmembrane region" description="Helical" evidence="10">
    <location>
        <begin position="61"/>
        <end position="82"/>
    </location>
</feature>
<evidence type="ECO:0000256" key="8">
    <source>
        <dbReference type="PROSITE-ProRule" id="PRU00703"/>
    </source>
</evidence>
<dbReference type="SMART" id="SM00116">
    <property type="entry name" value="CBS"/>
    <property type="match status" value="1"/>
</dbReference>
<evidence type="ECO:0000256" key="2">
    <source>
        <dbReference type="ARBA" id="ARBA00022475"/>
    </source>
</evidence>
<evidence type="ECO:0000259" key="12">
    <source>
        <dbReference type="PROSITE" id="PS51846"/>
    </source>
</evidence>
<proteinExistence type="predicted"/>
<evidence type="ECO:0000256" key="10">
    <source>
        <dbReference type="SAM" id="Phobius"/>
    </source>
</evidence>
<protein>
    <submittedName>
        <fullName evidence="13">Hemolysin family protein</fullName>
    </submittedName>
</protein>
<evidence type="ECO:0000256" key="4">
    <source>
        <dbReference type="ARBA" id="ARBA00022737"/>
    </source>
</evidence>
<dbReference type="PANTHER" id="PTHR43099:SF2">
    <property type="entry name" value="UPF0053 PROTEIN YRKA"/>
    <property type="match status" value="1"/>
</dbReference>
<accession>A0ABW5TND1</accession>
<evidence type="ECO:0000256" key="9">
    <source>
        <dbReference type="PROSITE-ProRule" id="PRU01193"/>
    </source>
</evidence>
<keyword evidence="5 9" id="KW-1133">Transmembrane helix</keyword>
<feature type="domain" description="CBS" evidence="11">
    <location>
        <begin position="279"/>
        <end position="336"/>
    </location>
</feature>
<dbReference type="InterPro" id="IPR046342">
    <property type="entry name" value="CBS_dom_sf"/>
</dbReference>
<keyword evidence="6 8" id="KW-0129">CBS domain</keyword>
<dbReference type="InterPro" id="IPR000644">
    <property type="entry name" value="CBS_dom"/>
</dbReference>
<dbReference type="Proteomes" id="UP001597546">
    <property type="component" value="Unassembled WGS sequence"/>
</dbReference>
<dbReference type="CDD" id="cd04590">
    <property type="entry name" value="CBS_pair_CorC_HlyC_assoc"/>
    <property type="match status" value="1"/>
</dbReference>
<dbReference type="PANTHER" id="PTHR43099">
    <property type="entry name" value="UPF0053 PROTEIN YRKA"/>
    <property type="match status" value="1"/>
</dbReference>
<dbReference type="SUPFAM" id="SSF54631">
    <property type="entry name" value="CBS-domain pair"/>
    <property type="match status" value="1"/>
</dbReference>
<dbReference type="EMBL" id="JBHULV010000008">
    <property type="protein sequence ID" value="MFD2730781.1"/>
    <property type="molecule type" value="Genomic_DNA"/>
</dbReference>
<sequence>MEVLIIVVLILLNGVFSMSEIALVSSKKFKLETAAKKGNKKAKKAFELANSPNTFLSTVQIGITLIGILTGIFSGNSFTAVLTEWYKRFDFLTAYADSLAVITVVVVITYLTIVFGELIPKRLGLSFPEKIASAVAIPMTVLSTITKPLIWLLAKTNDLFLSLLGIKDKKEGSVTEDEIKLILHDSVEGGEIDEIEHDIVKRVFSLGDRNVSQLMTPRHEMVWINLKDDLAAIRNIVNKYPHSVYPVCEQSIDNLIGFIAVKELFSKASGFDKFDIKANLTTPIYLPESMAAYKVLEQFKVKRCHSAIVLDEYGSLQGIITKNDILDELIGDSVELDQEDFQILKRNDESWLVDGQLPYHELLTYFNVLDEEENRAFTTVAGLFISIVNHIPKTGETCVWNKFSLEVIDMDGQRIDKILITKL</sequence>
<keyword evidence="4" id="KW-0677">Repeat</keyword>
<keyword evidence="14" id="KW-1185">Reference proteome</keyword>
<dbReference type="SUPFAM" id="SSF56176">
    <property type="entry name" value="FAD-binding/transporter-associated domain-like"/>
    <property type="match status" value="1"/>
</dbReference>
<evidence type="ECO:0000256" key="6">
    <source>
        <dbReference type="ARBA" id="ARBA00023122"/>
    </source>
</evidence>
<dbReference type="Gene3D" id="3.10.580.10">
    <property type="entry name" value="CBS-domain"/>
    <property type="match status" value="1"/>
</dbReference>
<gene>
    <name evidence="13" type="ORF">ACFSSE_03620</name>
</gene>
<dbReference type="InterPro" id="IPR036318">
    <property type="entry name" value="FAD-bd_PCMH-like_sf"/>
</dbReference>
<feature type="domain" description="CNNM transmembrane" evidence="12">
    <location>
        <begin position="1"/>
        <end position="196"/>
    </location>
</feature>
<keyword evidence="2" id="KW-1003">Cell membrane</keyword>
<comment type="subcellular location">
    <subcellularLocation>
        <location evidence="1">Cell membrane</location>
        <topology evidence="1">Multi-pass membrane protein</topology>
    </subcellularLocation>
</comment>
<dbReference type="Pfam" id="PF01595">
    <property type="entry name" value="CNNM"/>
    <property type="match status" value="1"/>
</dbReference>
<keyword evidence="7 9" id="KW-0472">Membrane</keyword>
<evidence type="ECO:0000256" key="3">
    <source>
        <dbReference type="ARBA" id="ARBA00022692"/>
    </source>
</evidence>
<evidence type="ECO:0000256" key="1">
    <source>
        <dbReference type="ARBA" id="ARBA00004651"/>
    </source>
</evidence>
<feature type="transmembrane region" description="Helical" evidence="10">
    <location>
        <begin position="94"/>
        <end position="119"/>
    </location>
</feature>
<keyword evidence="3 9" id="KW-0812">Transmembrane</keyword>
<evidence type="ECO:0000256" key="7">
    <source>
        <dbReference type="ARBA" id="ARBA00023136"/>
    </source>
</evidence>
<dbReference type="InterPro" id="IPR016169">
    <property type="entry name" value="FAD-bd_PCMH_sub2"/>
</dbReference>
<reference evidence="14" key="1">
    <citation type="journal article" date="2019" name="Int. J. Syst. Evol. Microbiol.">
        <title>The Global Catalogue of Microorganisms (GCM) 10K type strain sequencing project: providing services to taxonomists for standard genome sequencing and annotation.</title>
        <authorList>
            <consortium name="The Broad Institute Genomics Platform"/>
            <consortium name="The Broad Institute Genome Sequencing Center for Infectious Disease"/>
            <person name="Wu L."/>
            <person name="Ma J."/>
        </authorList>
    </citation>
    <scope>NUCLEOTIDE SEQUENCE [LARGE SCALE GENOMIC DNA]</scope>
    <source>
        <strain evidence="14">KCTC 42456</strain>
    </source>
</reference>
<evidence type="ECO:0000256" key="5">
    <source>
        <dbReference type="ARBA" id="ARBA00022989"/>
    </source>
</evidence>
<dbReference type="PROSITE" id="PS51846">
    <property type="entry name" value="CNNM"/>
    <property type="match status" value="1"/>
</dbReference>
<dbReference type="SMART" id="SM01091">
    <property type="entry name" value="CorC_HlyC"/>
    <property type="match status" value="1"/>
</dbReference>
<dbReference type="InterPro" id="IPR051676">
    <property type="entry name" value="UPF0053_domain"/>
</dbReference>